<comment type="caution">
    <text evidence="1">The sequence shown here is derived from an EMBL/GenBank/DDBJ whole genome shotgun (WGS) entry which is preliminary data.</text>
</comment>
<name>A0A0A6UHM6_ACTUT</name>
<protein>
    <submittedName>
        <fullName evidence="1">Uncharacterized protein</fullName>
    </submittedName>
</protein>
<keyword evidence="2" id="KW-1185">Reference proteome</keyword>
<organism evidence="1 2">
    <name type="scientific">Actinoplanes utahensis</name>
    <dbReference type="NCBI Taxonomy" id="1869"/>
    <lineage>
        <taxon>Bacteria</taxon>
        <taxon>Bacillati</taxon>
        <taxon>Actinomycetota</taxon>
        <taxon>Actinomycetes</taxon>
        <taxon>Micromonosporales</taxon>
        <taxon>Micromonosporaceae</taxon>
        <taxon>Actinoplanes</taxon>
    </lineage>
</organism>
<dbReference type="eggNOG" id="ENOG5030HTE">
    <property type="taxonomic scope" value="Bacteria"/>
</dbReference>
<evidence type="ECO:0000313" key="1">
    <source>
        <dbReference type="EMBL" id="KHD73799.1"/>
    </source>
</evidence>
<accession>A0A0A6UHM6</accession>
<gene>
    <name evidence="1" type="ORF">MB27_32665</name>
</gene>
<reference evidence="1 2" key="1">
    <citation type="submission" date="2014-10" db="EMBL/GenBank/DDBJ databases">
        <title>Draft genome sequence of Actinoplanes utahensis NRRL 12052.</title>
        <authorList>
            <person name="Velasco-Bucheli B."/>
            <person name="del Cerro C."/>
            <person name="Hormigo D."/>
            <person name="Garcia J.L."/>
            <person name="Acebal C."/>
            <person name="Arroyo M."/>
            <person name="de la Mata I."/>
        </authorList>
    </citation>
    <scope>NUCLEOTIDE SEQUENCE [LARGE SCALE GENOMIC DNA]</scope>
    <source>
        <strain evidence="1 2">NRRL 12052</strain>
    </source>
</reference>
<evidence type="ECO:0000313" key="2">
    <source>
        <dbReference type="Proteomes" id="UP000054537"/>
    </source>
</evidence>
<dbReference type="Proteomes" id="UP000054537">
    <property type="component" value="Unassembled WGS sequence"/>
</dbReference>
<sequence>MSSMRKTPAERDRADLERRLESLQLPVVPLQHHGFLAPSDRAVTEGVPEAVGVGPDGTAFAVWPHREESCRKQVTWHFGGKEVAGAIDVETNLRVSFVQPLPEGRVVLAAARARRGTPNGEVWTRDGGLEHRGNLGDAIEELQTTPSGKIWAGYFDEGALGGAGPEGHGLARFNQDLTVDWLYPRGAGLPYISDCYTLNLHGETAHFCPYTDFRIQSASGDKVTDWGASPYRFAHSMLVSGADRALLKGSGSEYDVVTLLRIDSDGVRRVGGQCRIVLPNGIEAQRLRYTCRGGDLHAFDKWGKWYRTSLDALSAVAGAAQP</sequence>
<dbReference type="AlphaFoldDB" id="A0A0A6UHM6"/>
<proteinExistence type="predicted"/>
<dbReference type="EMBL" id="JRTT01000128">
    <property type="protein sequence ID" value="KHD73799.1"/>
    <property type="molecule type" value="Genomic_DNA"/>
</dbReference>